<dbReference type="PRINTS" id="PR00503">
    <property type="entry name" value="BROMODOMAIN"/>
</dbReference>
<accession>A0A7J6AF45</accession>
<dbReference type="Proteomes" id="UP000593565">
    <property type="component" value="Unassembled WGS sequence"/>
</dbReference>
<feature type="region of interest" description="Disordered" evidence="8">
    <location>
        <begin position="123"/>
        <end position="161"/>
    </location>
</feature>
<feature type="domain" description="Bromo" evidence="9">
    <location>
        <begin position="361"/>
        <end position="406"/>
    </location>
</feature>
<dbReference type="InterPro" id="IPR001965">
    <property type="entry name" value="Znf_PHD"/>
</dbReference>
<dbReference type="PROSITE" id="PS50016">
    <property type="entry name" value="ZF_PHD_2"/>
    <property type="match status" value="1"/>
</dbReference>
<evidence type="ECO:0000259" key="10">
    <source>
        <dbReference type="PROSITE" id="PS50016"/>
    </source>
</evidence>
<dbReference type="PANTHER" id="PTHR46386">
    <property type="entry name" value="NUCLEAR BODY PROTEIN SP140"/>
    <property type="match status" value="1"/>
</dbReference>
<dbReference type="InterPro" id="IPR004865">
    <property type="entry name" value="HSR_dom"/>
</dbReference>
<dbReference type="SUPFAM" id="SSF63763">
    <property type="entry name" value="SAND domain-like"/>
    <property type="match status" value="1"/>
</dbReference>
<dbReference type="PANTHER" id="PTHR46386:SF1">
    <property type="entry name" value="NUCLEAR BODY PROTEIN SP140-LIKE PROTEIN"/>
    <property type="match status" value="1"/>
</dbReference>
<dbReference type="Gene3D" id="3.30.40.10">
    <property type="entry name" value="Zinc/RING finger domain, C3HC4 (zinc finger)"/>
    <property type="match status" value="1"/>
</dbReference>
<dbReference type="GO" id="GO:0000981">
    <property type="term" value="F:DNA-binding transcription factor activity, RNA polymerase II-specific"/>
    <property type="evidence" value="ECO:0007669"/>
    <property type="project" value="TreeGrafter"/>
</dbReference>
<dbReference type="Pfam" id="PF00439">
    <property type="entry name" value="Bromodomain"/>
    <property type="match status" value="1"/>
</dbReference>
<dbReference type="InterPro" id="IPR043563">
    <property type="entry name" value="Sp110/Sp140/Sp140L-like"/>
</dbReference>
<dbReference type="InterPro" id="IPR001487">
    <property type="entry name" value="Bromodomain"/>
</dbReference>
<sequence length="406" mass="47332">MKSKERKQNGVYKVLEWLEKEREDSMKQFWRCVFQEHILQKYPFLRSLQTSLLDGSHRFNEQLHRTEKLTVNEEKKAEQKKAGTKRKNSADETEEEGAAPSVSSSSQKKPVYYSLLDEMEDSPFDLEDSSEEEDREEEEEGKDEDREQEEEEEEDSEPLALSKFEAAVLPVSCGSVIGGLDKSRFAVSHSKSIRTDECWCTPEEFVKEGLTLTDGHWKKHILCHGKTLECLLKMKILDKHPLGCRCQLCCPKDPRRQDKDDVCFICNNGQNMVFCTMCPRAFHHQCHLPTLRDTTFGSDWMCTFCVLKPNQSLCIPKSRNDALNSPISENIMRCQYLLLHLYKQDTKRVFTTDPSQKEQRYSSVISNPMWMKKVETKLRNDKYKKVREFVSDINLIFDNCQTFNKG</sequence>
<evidence type="ECO:0000256" key="2">
    <source>
        <dbReference type="ARBA" id="ARBA00022723"/>
    </source>
</evidence>
<dbReference type="CDD" id="cd15541">
    <property type="entry name" value="PHD_TIF1_like"/>
    <property type="match status" value="1"/>
</dbReference>
<keyword evidence="1" id="KW-0597">Phosphoprotein</keyword>
<dbReference type="InterPro" id="IPR011011">
    <property type="entry name" value="Znf_FYVE_PHD"/>
</dbReference>
<feature type="compositionally biased region" description="Low complexity" evidence="8">
    <location>
        <begin position="98"/>
        <end position="109"/>
    </location>
</feature>
<dbReference type="GO" id="GO:0003677">
    <property type="term" value="F:DNA binding"/>
    <property type="evidence" value="ECO:0007669"/>
    <property type="project" value="InterPro"/>
</dbReference>
<comment type="caution">
    <text evidence="12">The sequence shown here is derived from an EMBL/GenBank/DDBJ whole genome shotgun (WGS) entry which is preliminary data.</text>
</comment>
<evidence type="ECO:0000259" key="9">
    <source>
        <dbReference type="PROSITE" id="PS50014"/>
    </source>
</evidence>
<dbReference type="SUPFAM" id="SSF47370">
    <property type="entry name" value="Bromodomain"/>
    <property type="match status" value="1"/>
</dbReference>
<dbReference type="GO" id="GO:0005634">
    <property type="term" value="C:nucleus"/>
    <property type="evidence" value="ECO:0007669"/>
    <property type="project" value="InterPro"/>
</dbReference>
<dbReference type="SMART" id="SM00249">
    <property type="entry name" value="PHD"/>
    <property type="match status" value="1"/>
</dbReference>
<evidence type="ECO:0000256" key="3">
    <source>
        <dbReference type="ARBA" id="ARBA00022771"/>
    </source>
</evidence>
<evidence type="ECO:0000256" key="8">
    <source>
        <dbReference type="SAM" id="MobiDB-lite"/>
    </source>
</evidence>
<dbReference type="AlphaFoldDB" id="A0A7J6AF45"/>
<evidence type="ECO:0000256" key="4">
    <source>
        <dbReference type="ARBA" id="ARBA00022833"/>
    </source>
</evidence>
<dbReference type="PROSITE" id="PS50864">
    <property type="entry name" value="SAND"/>
    <property type="match status" value="1"/>
</dbReference>
<dbReference type="SUPFAM" id="SSF57903">
    <property type="entry name" value="FYVE/PHD zinc finger"/>
    <property type="match status" value="1"/>
</dbReference>
<dbReference type="SMART" id="SM00258">
    <property type="entry name" value="SAND"/>
    <property type="match status" value="1"/>
</dbReference>
<feature type="domain" description="SAND" evidence="11">
    <location>
        <begin position="156"/>
        <end position="238"/>
    </location>
</feature>
<dbReference type="InterPro" id="IPR010919">
    <property type="entry name" value="SAND-like_dom_sf"/>
</dbReference>
<keyword evidence="2" id="KW-0479">Metal-binding</keyword>
<keyword evidence="4" id="KW-0862">Zinc</keyword>
<evidence type="ECO:0000259" key="11">
    <source>
        <dbReference type="PROSITE" id="PS50864"/>
    </source>
</evidence>
<dbReference type="Gene3D" id="1.20.920.10">
    <property type="entry name" value="Bromodomain-like"/>
    <property type="match status" value="1"/>
</dbReference>
<dbReference type="PROSITE" id="PS50014">
    <property type="entry name" value="BROMODOMAIN_2"/>
    <property type="match status" value="1"/>
</dbReference>
<name>A0A7J6AF45_AMEME</name>
<dbReference type="Gene3D" id="3.10.390.10">
    <property type="entry name" value="SAND domain-like"/>
    <property type="match status" value="1"/>
</dbReference>
<protein>
    <recommendedName>
        <fullName evidence="14">Nuclear body protein SP140-like protein</fullName>
    </recommendedName>
</protein>
<organism evidence="12 13">
    <name type="scientific">Ameiurus melas</name>
    <name type="common">Black bullhead</name>
    <name type="synonym">Silurus melas</name>
    <dbReference type="NCBI Taxonomy" id="219545"/>
    <lineage>
        <taxon>Eukaryota</taxon>
        <taxon>Metazoa</taxon>
        <taxon>Chordata</taxon>
        <taxon>Craniata</taxon>
        <taxon>Vertebrata</taxon>
        <taxon>Euteleostomi</taxon>
        <taxon>Actinopterygii</taxon>
        <taxon>Neopterygii</taxon>
        <taxon>Teleostei</taxon>
        <taxon>Ostariophysi</taxon>
        <taxon>Siluriformes</taxon>
        <taxon>Ictaluridae</taxon>
        <taxon>Ameiurus</taxon>
    </lineage>
</organism>
<evidence type="ECO:0000256" key="7">
    <source>
        <dbReference type="PROSITE-ProRule" id="PRU00146"/>
    </source>
</evidence>
<evidence type="ECO:0000256" key="1">
    <source>
        <dbReference type="ARBA" id="ARBA00022553"/>
    </source>
</evidence>
<dbReference type="GO" id="GO:0008270">
    <property type="term" value="F:zinc ion binding"/>
    <property type="evidence" value="ECO:0007669"/>
    <property type="project" value="UniProtKB-KW"/>
</dbReference>
<feature type="compositionally biased region" description="Acidic residues" evidence="8">
    <location>
        <begin position="123"/>
        <end position="157"/>
    </location>
</feature>
<evidence type="ECO:0000256" key="5">
    <source>
        <dbReference type="ARBA" id="ARBA00023117"/>
    </source>
</evidence>
<dbReference type="Pfam" id="PF01342">
    <property type="entry name" value="SAND"/>
    <property type="match status" value="1"/>
</dbReference>
<proteinExistence type="predicted"/>
<keyword evidence="5 6" id="KW-0103">Bromodomain</keyword>
<evidence type="ECO:0000313" key="13">
    <source>
        <dbReference type="Proteomes" id="UP000593565"/>
    </source>
</evidence>
<evidence type="ECO:0008006" key="14">
    <source>
        <dbReference type="Google" id="ProtNLM"/>
    </source>
</evidence>
<dbReference type="CDD" id="cd04369">
    <property type="entry name" value="Bromodomain"/>
    <property type="match status" value="1"/>
</dbReference>
<evidence type="ECO:0000256" key="6">
    <source>
        <dbReference type="PROSITE-ProRule" id="PRU00035"/>
    </source>
</evidence>
<feature type="compositionally biased region" description="Basic and acidic residues" evidence="8">
    <location>
        <begin position="64"/>
        <end position="81"/>
    </location>
</feature>
<keyword evidence="3 7" id="KW-0863">Zinc-finger</keyword>
<feature type="domain" description="PHD-type" evidence="10">
    <location>
        <begin position="260"/>
        <end position="308"/>
    </location>
</feature>
<feature type="region of interest" description="Disordered" evidence="8">
    <location>
        <begin position="64"/>
        <end position="109"/>
    </location>
</feature>
<dbReference type="Pfam" id="PF03172">
    <property type="entry name" value="HSR"/>
    <property type="match status" value="1"/>
</dbReference>
<dbReference type="InterPro" id="IPR019787">
    <property type="entry name" value="Znf_PHD-finger"/>
</dbReference>
<keyword evidence="13" id="KW-1185">Reference proteome</keyword>
<gene>
    <name evidence="12" type="ORF">AMELA_G00174060</name>
</gene>
<dbReference type="EMBL" id="JAAGNN010000014">
    <property type="protein sequence ID" value="KAF4080669.1"/>
    <property type="molecule type" value="Genomic_DNA"/>
</dbReference>
<reference evidence="12 13" key="1">
    <citation type="submission" date="2020-02" db="EMBL/GenBank/DDBJ databases">
        <title>A chromosome-scale genome assembly of the black bullhead catfish (Ameiurus melas).</title>
        <authorList>
            <person name="Wen M."/>
            <person name="Zham M."/>
            <person name="Cabau C."/>
            <person name="Klopp C."/>
            <person name="Donnadieu C."/>
            <person name="Roques C."/>
            <person name="Bouchez O."/>
            <person name="Lampietro C."/>
            <person name="Jouanno E."/>
            <person name="Herpin A."/>
            <person name="Louis A."/>
            <person name="Berthelot C."/>
            <person name="Parey E."/>
            <person name="Roest-Crollius H."/>
            <person name="Braasch I."/>
            <person name="Postlethwait J."/>
            <person name="Robinson-Rechavi M."/>
            <person name="Echchiki A."/>
            <person name="Begum T."/>
            <person name="Montfort J."/>
            <person name="Schartl M."/>
            <person name="Bobe J."/>
            <person name="Guiguen Y."/>
        </authorList>
    </citation>
    <scope>NUCLEOTIDE SEQUENCE [LARGE SCALE GENOMIC DNA]</scope>
    <source>
        <strain evidence="12">M_S1</strain>
        <tissue evidence="12">Blood</tissue>
    </source>
</reference>
<dbReference type="Pfam" id="PF00628">
    <property type="entry name" value="PHD"/>
    <property type="match status" value="1"/>
</dbReference>
<dbReference type="SMART" id="SM00297">
    <property type="entry name" value="BROMO"/>
    <property type="match status" value="1"/>
</dbReference>
<dbReference type="InterPro" id="IPR036427">
    <property type="entry name" value="Bromodomain-like_sf"/>
</dbReference>
<evidence type="ECO:0000313" key="12">
    <source>
        <dbReference type="EMBL" id="KAF4080669.1"/>
    </source>
</evidence>
<dbReference type="InterPro" id="IPR013083">
    <property type="entry name" value="Znf_RING/FYVE/PHD"/>
</dbReference>
<dbReference type="InterPro" id="IPR000770">
    <property type="entry name" value="SAND_dom"/>
</dbReference>